<keyword evidence="4" id="KW-0597">Phosphoprotein</keyword>
<dbReference type="CDD" id="cd19544">
    <property type="entry name" value="E-C_NRPS"/>
    <property type="match status" value="1"/>
</dbReference>
<feature type="domain" description="Carrier" evidence="6">
    <location>
        <begin position="1683"/>
        <end position="1758"/>
    </location>
</feature>
<dbReference type="Pfam" id="PF13193">
    <property type="entry name" value="AMP-binding_C"/>
    <property type="match status" value="2"/>
</dbReference>
<dbReference type="Pfam" id="PF00668">
    <property type="entry name" value="Condensation"/>
    <property type="match status" value="1"/>
</dbReference>
<dbReference type="GO" id="GO:0031177">
    <property type="term" value="F:phosphopantetheine binding"/>
    <property type="evidence" value="ECO:0007669"/>
    <property type="project" value="InterPro"/>
</dbReference>
<name>A0A2G1XN77_STRCJ</name>
<protein>
    <recommendedName>
        <fullName evidence="6">Carrier domain-containing protein</fullName>
    </recommendedName>
</protein>
<dbReference type="Gene3D" id="3.40.50.1820">
    <property type="entry name" value="alpha/beta hydrolase"/>
    <property type="match status" value="2"/>
</dbReference>
<dbReference type="Proteomes" id="UP000222531">
    <property type="component" value="Unassembled WGS sequence"/>
</dbReference>
<dbReference type="GO" id="GO:0072330">
    <property type="term" value="P:monocarboxylic acid biosynthetic process"/>
    <property type="evidence" value="ECO:0007669"/>
    <property type="project" value="UniProtKB-ARBA"/>
</dbReference>
<dbReference type="GO" id="GO:0044550">
    <property type="term" value="P:secondary metabolite biosynthetic process"/>
    <property type="evidence" value="ECO:0007669"/>
    <property type="project" value="UniProtKB-ARBA"/>
</dbReference>
<dbReference type="FunFam" id="3.30.300.30:FF:000010">
    <property type="entry name" value="Enterobactin synthetase component F"/>
    <property type="match status" value="2"/>
</dbReference>
<dbReference type="PANTHER" id="PTHR45527">
    <property type="entry name" value="NONRIBOSOMAL PEPTIDE SYNTHETASE"/>
    <property type="match status" value="1"/>
</dbReference>
<dbReference type="FunFam" id="3.40.50.980:FF:000002">
    <property type="entry name" value="Enterobactin synthetase component F"/>
    <property type="match status" value="2"/>
</dbReference>
<keyword evidence="8" id="KW-1185">Reference proteome</keyword>
<feature type="region of interest" description="Disordered" evidence="5">
    <location>
        <begin position="1754"/>
        <end position="1813"/>
    </location>
</feature>
<dbReference type="InterPro" id="IPR020845">
    <property type="entry name" value="AMP-binding_CS"/>
</dbReference>
<dbReference type="FunFam" id="3.40.50.980:FF:000001">
    <property type="entry name" value="Non-ribosomal peptide synthetase"/>
    <property type="match status" value="2"/>
</dbReference>
<dbReference type="Gene3D" id="3.30.300.30">
    <property type="match status" value="2"/>
</dbReference>
<dbReference type="Pfam" id="PF00550">
    <property type="entry name" value="PP-binding"/>
    <property type="match status" value="2"/>
</dbReference>
<feature type="compositionally biased region" description="Basic residues" evidence="5">
    <location>
        <begin position="1794"/>
        <end position="1806"/>
    </location>
</feature>
<evidence type="ECO:0000256" key="4">
    <source>
        <dbReference type="ARBA" id="ARBA00022553"/>
    </source>
</evidence>
<dbReference type="GO" id="GO:0003824">
    <property type="term" value="F:catalytic activity"/>
    <property type="evidence" value="ECO:0007669"/>
    <property type="project" value="InterPro"/>
</dbReference>
<dbReference type="InterPro" id="IPR009081">
    <property type="entry name" value="PP-bd_ACP"/>
</dbReference>
<dbReference type="InterPro" id="IPR000873">
    <property type="entry name" value="AMP-dep_synth/lig_dom"/>
</dbReference>
<dbReference type="PROSITE" id="PS00455">
    <property type="entry name" value="AMP_BINDING"/>
    <property type="match status" value="2"/>
</dbReference>
<evidence type="ECO:0000256" key="2">
    <source>
        <dbReference type="ARBA" id="ARBA00006432"/>
    </source>
</evidence>
<dbReference type="InterPro" id="IPR036736">
    <property type="entry name" value="ACP-like_sf"/>
</dbReference>
<dbReference type="InterPro" id="IPR045851">
    <property type="entry name" value="AMP-bd_C_sf"/>
</dbReference>
<dbReference type="GO" id="GO:0005829">
    <property type="term" value="C:cytosol"/>
    <property type="evidence" value="ECO:0007669"/>
    <property type="project" value="TreeGrafter"/>
</dbReference>
<dbReference type="FunFam" id="1.10.1200.10:FF:000005">
    <property type="entry name" value="Nonribosomal peptide synthetase 1"/>
    <property type="match status" value="1"/>
</dbReference>
<reference evidence="7 8" key="1">
    <citation type="journal article" date="2017" name="Biochemistry">
        <title>Identification of the Biosynthetic Pathway for the Antibiotic Bicyclomycin.</title>
        <authorList>
            <person name="Patteson J."/>
            <person name="Cai W."/>
            <person name="Johnson R.A."/>
            <person name="Santa Maria K."/>
            <person name="Li B."/>
        </authorList>
    </citation>
    <scope>NUCLEOTIDE SEQUENCE [LARGE SCALE GENOMIC DNA]</scope>
    <source>
        <strain evidence="7 8">ATCC 21532</strain>
    </source>
</reference>
<evidence type="ECO:0000256" key="5">
    <source>
        <dbReference type="SAM" id="MobiDB-lite"/>
    </source>
</evidence>
<dbReference type="InterPro" id="IPR029058">
    <property type="entry name" value="AB_hydrolase_fold"/>
</dbReference>
<dbReference type="Gene3D" id="2.30.38.10">
    <property type="entry name" value="Luciferase, Domain 3"/>
    <property type="match status" value="2"/>
</dbReference>
<dbReference type="FunFam" id="2.30.38.10:FF:000001">
    <property type="entry name" value="Non-ribosomal peptide synthetase PvdI"/>
    <property type="match status" value="2"/>
</dbReference>
<evidence type="ECO:0000313" key="7">
    <source>
        <dbReference type="EMBL" id="PHQ52695.1"/>
    </source>
</evidence>
<dbReference type="InterPro" id="IPR025110">
    <property type="entry name" value="AMP-bd_C"/>
</dbReference>
<evidence type="ECO:0000256" key="3">
    <source>
        <dbReference type="ARBA" id="ARBA00022450"/>
    </source>
</evidence>
<evidence type="ECO:0000256" key="1">
    <source>
        <dbReference type="ARBA" id="ARBA00001957"/>
    </source>
</evidence>
<organism evidence="7 8">
    <name type="scientific">Streptomyces cinnamoneus</name>
    <name type="common">Streptoverticillium cinnamoneum</name>
    <dbReference type="NCBI Taxonomy" id="53446"/>
    <lineage>
        <taxon>Bacteria</taxon>
        <taxon>Bacillati</taxon>
        <taxon>Actinomycetota</taxon>
        <taxon>Actinomycetes</taxon>
        <taxon>Kitasatosporales</taxon>
        <taxon>Streptomycetaceae</taxon>
        <taxon>Streptomyces</taxon>
        <taxon>Streptomyces cinnamoneus group</taxon>
    </lineage>
</organism>
<dbReference type="PROSITE" id="PS50075">
    <property type="entry name" value="CARRIER"/>
    <property type="match status" value="2"/>
</dbReference>
<dbReference type="GO" id="GO:0008610">
    <property type="term" value="P:lipid biosynthetic process"/>
    <property type="evidence" value="ECO:0007669"/>
    <property type="project" value="UniProtKB-ARBA"/>
</dbReference>
<dbReference type="FunFam" id="1.10.1200.10:FF:000016">
    <property type="entry name" value="Non-ribosomal peptide synthase"/>
    <property type="match status" value="1"/>
</dbReference>
<gene>
    <name evidence="7" type="ORF">BLA24_06210</name>
</gene>
<dbReference type="InterPro" id="IPR020806">
    <property type="entry name" value="PKS_PP-bd"/>
</dbReference>
<dbReference type="PROSITE" id="PS00012">
    <property type="entry name" value="PHOSPHOPANTETHEINE"/>
    <property type="match status" value="1"/>
</dbReference>
<dbReference type="FunFam" id="3.40.50.12780:FF:000012">
    <property type="entry name" value="Non-ribosomal peptide synthetase"/>
    <property type="match status" value="2"/>
</dbReference>
<sequence>MCGLVQAAAEGVVAALEGAEKGSSLHRVRVLGEAERERVLAGWNDSALDVADATLPELFRAQAERCPDATAITFEGVELSYGELDARANRLARLLVSRGVGAESLVAVCMERSAELVVALLAVVKAGGAYVPVDPEYPVERMEYVLGDAAPVLVVTSGAAAGKLPSVDGLVRVVVDDAAVVAELAELSGGELGAVERGGVVLPSHPAYVIYTSGSTGRPKGVVVPHQNVVRLFGGTDGWFDFGADDVWTWFHSFAFDFSVWELWGALLHGGRLVVVPHGVSRSPGDFLSLLVRERVTVLNQTPSAFYQLMQADARDPELGAGLALRCVVFGGEALDLGRLREWYARHAEDAPVLVNMYGITETTVHVSYVALDQSSVGEGPVGSLIGRGIPNLRLFVLDEVLEPVPAGVAGELYVAGRQLARGYLGRAALSAERFVACPFGVAGERMYRTGDVVRWRADGQLEFVGRADDQVKIRGFRIELGEIETALISHSSVGQATVLVREDTPGDKRLVAYVVPATADGVDATDVRQHVAGSLPDYMVPAAVLVLDELPLTVNGKLDRRALPAPDFAAAVSGRGPSSVQEEILCGVFAEVLGLPHVGVDDNFFELGGHSLLAVSLVERLRARGMSVSVRTLFTSPTVAGLAAASAGRGEVAVPENLIPAETDVITPEMLPLVELTAEEIERITSGVPGGAANVADVYPLAPLQEGLFFHHLMGSETGKDVYLQQTVLTFDARERLDRFLAALQKVVVRHDILRTAFAWEGLREPVQVVARHAEVPVHEVDLGPDTGAEGAAERLLAACSPSMDIGRAPLLRAYVAAEPGDGTRWLMVLQNHHLVEDHTALELLLGEVRAHLLGQEEHLPVPVPFREFVAQARLGVSREEHEKFFAGLLEGVAEPTAPYGLLDVRGDGTDVGEAVTAVDTVLAERLREQARRLGVSPATLFHVVWARVVAATSGRDDVVFGSVMFGRMQAGSGADRTPGLFINTLPVRVPTGGTSVTDAVRAMQAQLADLLVHEHAPLTLAQQATALPAQTPLFTSLLNYRHNNTAPDRVGEDVNAGLEGIELLSAQERTNYPLTVSVDDSGTGFNVTVQSATPIEPESVCALILTAAEGVTTALEEASVAPLSQVRVLGGAEQELVLTQWNDTARDVPVATLPELLARRVARTPDAVALVFEGVELTYAELDARVNRLARLLISRGVGPESLVAVSMERSVELVVALLAVLKAGGAYVPVDPEYPAERVAYMFRDAGPVLAVTSSAVQDRLPVIEGLATVVVDAPATVTDLAAMADGPVDDTERHTALLPSHPAYVIYTSGSTGRPKGVAVPHRNVVQLFGAAEGRYDFGPDDVWTWFHSFAFDFSVWELWGALLHGGRLVVVPHAVSRTPGEFLKLLVREGVTVLNQTPSAFYQLIQAETQSPDLGAQLALRFVIFGGEALDHGRLGEWYARHPENVPVLVNMYAPTEATVVCTGYGVHAEEEGPAGVLPIGSPMANTRAYVLDDALQPVPVGVAGELYLAGAQLARGYLHRPGLSAERFVACPFGAPGERMYRTGDVVRWRADGNLEFVGRADDQVKVRGFRIELGEVEAVLAAHPLVGQAAVLVREDTPGDKRLVGYVAPEATPVHDGATGEGLAAAVRAFVQERVPDYMVPSAVVVLDELPLTVNGKLDRRALPAPDYRAAVTGRAPGTPREKALCELFAEVLGLPRVGVDDSFFDLGGHSLLATRLTSRIRSVLGVELPIRALFEAPTVAGLAGWLDAQPDAEPGGQPAEQPGTTPDAPTGARPGSPSGAGAPSGAKKKARPALRPRPRPMQEEI</sequence>
<dbReference type="SMART" id="SM00823">
    <property type="entry name" value="PKS_PP"/>
    <property type="match status" value="2"/>
</dbReference>
<dbReference type="InterPro" id="IPR001242">
    <property type="entry name" value="Condensation_dom"/>
</dbReference>
<dbReference type="PANTHER" id="PTHR45527:SF14">
    <property type="entry name" value="PLIPASTATIN SYNTHASE SUBUNIT B"/>
    <property type="match status" value="1"/>
</dbReference>
<feature type="domain" description="Carrier" evidence="6">
    <location>
        <begin position="577"/>
        <end position="651"/>
    </location>
</feature>
<dbReference type="GO" id="GO:0017000">
    <property type="term" value="P:antibiotic biosynthetic process"/>
    <property type="evidence" value="ECO:0007669"/>
    <property type="project" value="UniProtKB-ARBA"/>
</dbReference>
<dbReference type="InterPro" id="IPR010071">
    <property type="entry name" value="AA_adenyl_dom"/>
</dbReference>
<evidence type="ECO:0000313" key="8">
    <source>
        <dbReference type="Proteomes" id="UP000222531"/>
    </source>
</evidence>
<dbReference type="GO" id="GO:0043041">
    <property type="term" value="P:amino acid activation for nonribosomal peptide biosynthetic process"/>
    <property type="evidence" value="ECO:0007669"/>
    <property type="project" value="TreeGrafter"/>
</dbReference>
<comment type="caution">
    <text evidence="7">The sequence shown here is derived from an EMBL/GenBank/DDBJ whole genome shotgun (WGS) entry which is preliminary data.</text>
</comment>
<dbReference type="SUPFAM" id="SSF47336">
    <property type="entry name" value="ACP-like"/>
    <property type="match status" value="2"/>
</dbReference>
<dbReference type="SUPFAM" id="SSF56801">
    <property type="entry name" value="Acetyl-CoA synthetase-like"/>
    <property type="match status" value="2"/>
</dbReference>
<evidence type="ECO:0000259" key="6">
    <source>
        <dbReference type="PROSITE" id="PS50075"/>
    </source>
</evidence>
<comment type="similarity">
    <text evidence="2">Belongs to the ATP-dependent AMP-binding enzyme family.</text>
</comment>
<dbReference type="SUPFAM" id="SSF52777">
    <property type="entry name" value="CoA-dependent acyltransferases"/>
    <property type="match status" value="2"/>
</dbReference>
<dbReference type="CDD" id="cd17643">
    <property type="entry name" value="A_NRPS_Cytc1-like"/>
    <property type="match status" value="2"/>
</dbReference>
<feature type="compositionally biased region" description="Low complexity" evidence="5">
    <location>
        <begin position="1776"/>
        <end position="1793"/>
    </location>
</feature>
<dbReference type="NCBIfam" id="TIGR01733">
    <property type="entry name" value="AA-adenyl-dom"/>
    <property type="match status" value="2"/>
</dbReference>
<dbReference type="Gene3D" id="3.40.50.980">
    <property type="match status" value="4"/>
</dbReference>
<dbReference type="NCBIfam" id="NF003417">
    <property type="entry name" value="PRK04813.1"/>
    <property type="match status" value="2"/>
</dbReference>
<accession>A0A2G1XN77</accession>
<keyword evidence="3" id="KW-0596">Phosphopantetheine</keyword>
<proteinExistence type="inferred from homology"/>
<comment type="cofactor">
    <cofactor evidence="1">
        <name>pantetheine 4'-phosphate</name>
        <dbReference type="ChEBI" id="CHEBI:47942"/>
    </cofactor>
</comment>
<dbReference type="Gene3D" id="3.30.559.30">
    <property type="entry name" value="Nonribosomal peptide synthetase, condensation domain"/>
    <property type="match status" value="1"/>
</dbReference>
<dbReference type="Gene3D" id="3.30.559.10">
    <property type="entry name" value="Chloramphenicol acetyltransferase-like domain"/>
    <property type="match status" value="1"/>
</dbReference>
<dbReference type="InterPro" id="IPR006162">
    <property type="entry name" value="Ppantetheine_attach_site"/>
</dbReference>
<dbReference type="Pfam" id="PF00501">
    <property type="entry name" value="AMP-binding"/>
    <property type="match status" value="2"/>
</dbReference>
<dbReference type="EMBL" id="NHZO01000073">
    <property type="protein sequence ID" value="PHQ52695.1"/>
    <property type="molecule type" value="Genomic_DNA"/>
</dbReference>
<dbReference type="InterPro" id="IPR023213">
    <property type="entry name" value="CAT-like_dom_sf"/>
</dbReference>